<feature type="region of interest" description="Disordered" evidence="6">
    <location>
        <begin position="791"/>
        <end position="860"/>
    </location>
</feature>
<keyword evidence="1 5" id="KW-0479">Metal-binding</keyword>
<evidence type="ECO:0000313" key="8">
    <source>
        <dbReference type="Ensembl" id="ENSSFOP00015002171.2"/>
    </source>
</evidence>
<feature type="zinc finger region" description="C3H1-type" evidence="5">
    <location>
        <begin position="7"/>
        <end position="29"/>
    </location>
</feature>
<evidence type="ECO:0000256" key="1">
    <source>
        <dbReference type="ARBA" id="ARBA00022723"/>
    </source>
</evidence>
<keyword evidence="9" id="KW-1185">Reference proteome</keyword>
<protein>
    <submittedName>
        <fullName evidence="8">Zinc finger CCCH-type containing 11A</fullName>
    </submittedName>
</protein>
<feature type="compositionally biased region" description="Low complexity" evidence="6">
    <location>
        <begin position="593"/>
        <end position="605"/>
    </location>
</feature>
<dbReference type="GeneID" id="108938235"/>
<feature type="compositionally biased region" description="Acidic residues" evidence="6">
    <location>
        <begin position="157"/>
        <end position="171"/>
    </location>
</feature>
<feature type="region of interest" description="Disordered" evidence="6">
    <location>
        <begin position="142"/>
        <end position="180"/>
    </location>
</feature>
<dbReference type="CTD" id="9877"/>
<feature type="compositionally biased region" description="Pro residues" evidence="6">
    <location>
        <begin position="115"/>
        <end position="124"/>
    </location>
</feature>
<feature type="region of interest" description="Disordered" evidence="6">
    <location>
        <begin position="107"/>
        <end position="130"/>
    </location>
</feature>
<evidence type="ECO:0000259" key="7">
    <source>
        <dbReference type="PROSITE" id="PS50103"/>
    </source>
</evidence>
<feature type="compositionally biased region" description="Polar residues" evidence="6">
    <location>
        <begin position="791"/>
        <end position="800"/>
    </location>
</feature>
<dbReference type="PROSITE" id="PS50103">
    <property type="entry name" value="ZF_C3H1"/>
    <property type="match status" value="1"/>
</dbReference>
<dbReference type="InterPro" id="IPR041686">
    <property type="entry name" value="Znf-CCCH_3"/>
</dbReference>
<reference evidence="8" key="3">
    <citation type="submission" date="2025-09" db="UniProtKB">
        <authorList>
            <consortium name="Ensembl"/>
        </authorList>
    </citation>
    <scope>IDENTIFICATION</scope>
</reference>
<reference evidence="8 9" key="1">
    <citation type="submission" date="2019-04" db="EMBL/GenBank/DDBJ databases">
        <authorList>
            <consortium name="Wellcome Sanger Institute Data Sharing"/>
        </authorList>
    </citation>
    <scope>NUCLEOTIDE SEQUENCE [LARGE SCALE GENOMIC DNA]</scope>
</reference>
<dbReference type="GeneTree" id="ENSGT00920000149095"/>
<keyword evidence="3 5" id="KW-0863">Zinc-finger</keyword>
<feature type="region of interest" description="Disordered" evidence="6">
    <location>
        <begin position="554"/>
        <end position="605"/>
    </location>
</feature>
<reference evidence="8" key="2">
    <citation type="submission" date="2025-08" db="UniProtKB">
        <authorList>
            <consortium name="Ensembl"/>
        </authorList>
    </citation>
    <scope>IDENTIFICATION</scope>
</reference>
<dbReference type="InterPro" id="IPR000571">
    <property type="entry name" value="Znf_CCCH"/>
</dbReference>
<dbReference type="RefSeq" id="XP_018614191.1">
    <property type="nucleotide sequence ID" value="XM_018758675.2"/>
</dbReference>
<feature type="compositionally biased region" description="Polar residues" evidence="6">
    <location>
        <begin position="223"/>
        <end position="233"/>
    </location>
</feature>
<dbReference type="RefSeq" id="XP_018614189.1">
    <property type="nucleotide sequence ID" value="XM_018758673.2"/>
</dbReference>
<feature type="compositionally biased region" description="Basic and acidic residues" evidence="6">
    <location>
        <begin position="412"/>
        <end position="431"/>
    </location>
</feature>
<feature type="compositionally biased region" description="Basic and acidic residues" evidence="6">
    <location>
        <begin position="507"/>
        <end position="517"/>
    </location>
</feature>
<proteinExistence type="predicted"/>
<dbReference type="PANTHER" id="PTHR15725:SF14">
    <property type="entry name" value="ZINC FINGER CCCH DOMAIN-CONTAINING PROTEIN 11A"/>
    <property type="match status" value="1"/>
</dbReference>
<dbReference type="RefSeq" id="XP_018614192.1">
    <property type="nucleotide sequence ID" value="XM_018758676.2"/>
</dbReference>
<feature type="domain" description="C3H1-type" evidence="7">
    <location>
        <begin position="7"/>
        <end position="29"/>
    </location>
</feature>
<name>A0A8C9QT95_SCLFO</name>
<dbReference type="Proteomes" id="UP000694397">
    <property type="component" value="Chromosome 2"/>
</dbReference>
<organism evidence="8 9">
    <name type="scientific">Scleropages formosus</name>
    <name type="common">Asian bonytongue</name>
    <name type="synonym">Osteoglossum formosum</name>
    <dbReference type="NCBI Taxonomy" id="113540"/>
    <lineage>
        <taxon>Eukaryota</taxon>
        <taxon>Metazoa</taxon>
        <taxon>Chordata</taxon>
        <taxon>Craniata</taxon>
        <taxon>Vertebrata</taxon>
        <taxon>Euteleostomi</taxon>
        <taxon>Actinopterygii</taxon>
        <taxon>Neopterygii</taxon>
        <taxon>Teleostei</taxon>
        <taxon>Osteoglossocephala</taxon>
        <taxon>Osteoglossomorpha</taxon>
        <taxon>Osteoglossiformes</taxon>
        <taxon>Osteoglossidae</taxon>
        <taxon>Scleropages</taxon>
    </lineage>
</organism>
<keyword evidence="2" id="KW-0677">Repeat</keyword>
<evidence type="ECO:0000256" key="4">
    <source>
        <dbReference type="ARBA" id="ARBA00022833"/>
    </source>
</evidence>
<accession>A0A8C9QT95</accession>
<dbReference type="RefSeq" id="XP_018614190.1">
    <property type="nucleotide sequence ID" value="XM_018758674.2"/>
</dbReference>
<evidence type="ECO:0000256" key="2">
    <source>
        <dbReference type="ARBA" id="ARBA00022737"/>
    </source>
</evidence>
<feature type="region of interest" description="Disordered" evidence="6">
    <location>
        <begin position="362"/>
        <end position="485"/>
    </location>
</feature>
<evidence type="ECO:0000256" key="3">
    <source>
        <dbReference type="ARBA" id="ARBA00022771"/>
    </source>
</evidence>
<dbReference type="RefSeq" id="XP_018614188.1">
    <property type="nucleotide sequence ID" value="XM_018758672.2"/>
</dbReference>
<sequence>MTNHGDDCYFYYYSTCTKGDSCPFRHCEAAMGSEIVCNLWEESRCFRKICKFRHMEIKKKRSEIPCYWENQPAGCQKPHCAFHHEKPRFIDGIYVPPSKVSILKKEVEEEAHQVEPPPPAPAPVSNPANPQLRGVIKAETLENVPSPTHPPVVISTVDDEDEDEDDQLSEGEEIKLGSDATRIVSPRKLIPGTNQDDSLNFGIKTLEEIRLRKTLKANLKKIGQSSSQSSNTTVEKENMRSSSKACFFTDKEETPLLPEEPVKRRIGDRLGKRRVSRAADKQIIVNKDDAVNIDVPLKRRLAERLGRKLTVSEDDADTPKVLKSVRERLELSVEPSASETENCGDAKSPGEIRIKTLEEIRQEKAARSQGQAKDANVEVASTKAPSSTKRAAKILPSPPLRTFSEVLHAKKKEKEQRSTKEPEAATSEKSKTMRNMGTQGKMPTQPGEVRVKTLEEIRKEKAERMQAKGEEVRTEKSYSTGDELPKKRMLRIRKAVAPAGAFSVSDKTAEAKERSSDPVDTETSAASVKVHSSEENRIKVKTFEEIMREKRLRMQQQELSSVQCDEPSPATTPKPALVPKKEQSLSKVRQRGSIASPSEPISAPKISLSGAHQHVALQQEDGFSVSDARQEEAISLSVEKVETGSSTSVRKDCCLPLKQKVCLAPPPVPQAAPNLTSKEPHDVVLKTSPGQVAEHKVRPKLNVKPSVMKPAAPVKLCQKRKAVETQRSAIAEVKPLNSVPTAVEDQPKDVLRMHSEVLVPSEGPENDVQGRFWAPKPPVVEFLQNISNIEMEPESSSSAQPDGASLAEQSRVTVNSALLPASEPHAVPHSSVMAPKQPSQGKARRLSSVSARAGGAPEDDFDELISEFTDDRIEDEMELDPCKGGDDLLLELSEMIGN</sequence>
<dbReference type="AlphaFoldDB" id="A0A8C9QT95"/>
<gene>
    <name evidence="8" type="primary">ZC3H11A</name>
    <name evidence="8" type="synonym">zc3h11a</name>
</gene>
<evidence type="ECO:0000256" key="6">
    <source>
        <dbReference type="SAM" id="MobiDB-lite"/>
    </source>
</evidence>
<dbReference type="FunFam" id="4.10.1000.10:FF:000024">
    <property type="entry name" value="Zinc finger CCCH domain-containing protein 11A"/>
    <property type="match status" value="1"/>
</dbReference>
<dbReference type="Gene3D" id="4.10.1000.10">
    <property type="entry name" value="Zinc finger, CCCH-type"/>
    <property type="match status" value="1"/>
</dbReference>
<feature type="region of interest" description="Disordered" evidence="6">
    <location>
        <begin position="499"/>
        <end position="533"/>
    </location>
</feature>
<feature type="region of interest" description="Disordered" evidence="6">
    <location>
        <begin position="222"/>
        <end position="242"/>
    </location>
</feature>
<dbReference type="PANTHER" id="PTHR15725">
    <property type="entry name" value="ZN-FINGER, C-X8-C-X5-C-X3-H TYPE-CONTAINING"/>
    <property type="match status" value="1"/>
</dbReference>
<dbReference type="Ensembl" id="ENSSFOT00015002213.2">
    <property type="protein sequence ID" value="ENSSFOP00015002171.2"/>
    <property type="gene ID" value="ENSSFOG00015001481.2"/>
</dbReference>
<dbReference type="OrthoDB" id="5395350at2759"/>
<feature type="compositionally biased region" description="Polar residues" evidence="6">
    <location>
        <begin position="433"/>
        <end position="442"/>
    </location>
</feature>
<feature type="compositionally biased region" description="Polar residues" evidence="6">
    <location>
        <begin position="807"/>
        <end position="816"/>
    </location>
</feature>
<feature type="compositionally biased region" description="Basic and acidic residues" evidence="6">
    <location>
        <begin position="449"/>
        <end position="476"/>
    </location>
</feature>
<evidence type="ECO:0000256" key="5">
    <source>
        <dbReference type="PROSITE-ProRule" id="PRU00723"/>
    </source>
</evidence>
<evidence type="ECO:0000313" key="9">
    <source>
        <dbReference type="Proteomes" id="UP000694397"/>
    </source>
</evidence>
<keyword evidence="4 5" id="KW-0862">Zinc</keyword>
<dbReference type="GO" id="GO:0008270">
    <property type="term" value="F:zinc ion binding"/>
    <property type="evidence" value="ECO:0007669"/>
    <property type="project" value="UniProtKB-KW"/>
</dbReference>
<dbReference type="GO" id="GO:0016973">
    <property type="term" value="P:poly(A)+ mRNA export from nucleus"/>
    <property type="evidence" value="ECO:0007669"/>
    <property type="project" value="TreeGrafter"/>
</dbReference>
<feature type="compositionally biased region" description="Polar residues" evidence="6">
    <location>
        <begin position="554"/>
        <end position="563"/>
    </location>
</feature>
<dbReference type="Pfam" id="PF15663">
    <property type="entry name" value="zf-CCCH_3"/>
    <property type="match status" value="1"/>
</dbReference>